<evidence type="ECO:0000313" key="8">
    <source>
        <dbReference type="Proteomes" id="UP000078046"/>
    </source>
</evidence>
<keyword evidence="6" id="KW-0853">WD repeat</keyword>
<evidence type="ECO:0000256" key="6">
    <source>
        <dbReference type="PROSITE-ProRule" id="PRU00221"/>
    </source>
</evidence>
<comment type="caution">
    <text evidence="7">The sequence shown here is derived from an EMBL/GenBank/DDBJ whole genome shotgun (WGS) entry which is preliminary data.</text>
</comment>
<dbReference type="InterPro" id="IPR001680">
    <property type="entry name" value="WD40_rpt"/>
</dbReference>
<dbReference type="GO" id="GO:0000398">
    <property type="term" value="P:mRNA splicing, via spliceosome"/>
    <property type="evidence" value="ECO:0007669"/>
    <property type="project" value="TreeGrafter"/>
</dbReference>
<dbReference type="Proteomes" id="UP000078046">
    <property type="component" value="Unassembled WGS sequence"/>
</dbReference>
<dbReference type="InterPro" id="IPR036322">
    <property type="entry name" value="WD40_repeat_dom_sf"/>
</dbReference>
<evidence type="ECO:0000256" key="4">
    <source>
        <dbReference type="ARBA" id="ARBA00040453"/>
    </source>
</evidence>
<sequence length="376" mass="43410">MHNEAKKEREILIMSLKNRLVSLKFDSASKFKKHFLLINVQFSLNRVLKTMHLKTIKMKTRSTALNLRTQVNLTMKQYKINPQNVNAIAVDNAANMLSCINKINEDIKHLLNFELNEHESENELEYCRFSNNSDLIFNDIKESHLPNIEKICCASHMLQLAVKKTLKEIENNTRVELLIYYLELRMGILLKTPLVKSAIFLDPRFQNQLNETDKIEAISFICRFYMKTRHMFIDYGIDNNDIDNTNENQLKKLKQQMIILSDGGIVSVAVASDMQSYLVGRLDFNIYLMDLKNGALLNEYSGHLNKEYKITCGFLHDEDFVVSGSENGSVYVWNTVTGSCHSTLDHERKIIHHVSGHNKTESILTASGDNVYLWQL</sequence>
<evidence type="ECO:0000256" key="5">
    <source>
        <dbReference type="ARBA" id="ARBA00042222"/>
    </source>
</evidence>
<organism evidence="7 8">
    <name type="scientific">Intoshia linei</name>
    <dbReference type="NCBI Taxonomy" id="1819745"/>
    <lineage>
        <taxon>Eukaryota</taxon>
        <taxon>Metazoa</taxon>
        <taxon>Spiralia</taxon>
        <taxon>Lophotrochozoa</taxon>
        <taxon>Mesozoa</taxon>
        <taxon>Orthonectida</taxon>
        <taxon>Rhopaluridae</taxon>
        <taxon>Intoshia</taxon>
    </lineage>
</organism>
<comment type="subcellular location">
    <subcellularLocation>
        <location evidence="1">Cytoplasm</location>
    </subcellularLocation>
</comment>
<dbReference type="AlphaFoldDB" id="A0A177AV97"/>
<dbReference type="SMART" id="SM00320">
    <property type="entry name" value="WD40"/>
    <property type="match status" value="2"/>
</dbReference>
<comment type="similarity">
    <text evidence="3">Belongs to the WD repeat MORG1 family.</text>
</comment>
<dbReference type="PANTHER" id="PTHR22842:SF3">
    <property type="entry name" value="WD REPEAT DOMAIN-CONTAINING PROTEIN 83"/>
    <property type="match status" value="1"/>
</dbReference>
<dbReference type="PROSITE" id="PS50082">
    <property type="entry name" value="WD_REPEATS_2"/>
    <property type="match status" value="1"/>
</dbReference>
<dbReference type="PANTHER" id="PTHR22842">
    <property type="entry name" value="WD40 REPEAT PROTEIN"/>
    <property type="match status" value="1"/>
</dbReference>
<evidence type="ECO:0000256" key="2">
    <source>
        <dbReference type="ARBA" id="ARBA00022490"/>
    </source>
</evidence>
<feature type="repeat" description="WD" evidence="6">
    <location>
        <begin position="317"/>
        <end position="343"/>
    </location>
</feature>
<dbReference type="EMBL" id="LWCA01001099">
    <property type="protein sequence ID" value="OAF65915.1"/>
    <property type="molecule type" value="Genomic_DNA"/>
</dbReference>
<dbReference type="InterPro" id="IPR012337">
    <property type="entry name" value="RNaseH-like_sf"/>
</dbReference>
<dbReference type="SUPFAM" id="SSF50978">
    <property type="entry name" value="WD40 repeat-like"/>
    <property type="match status" value="1"/>
</dbReference>
<accession>A0A177AV97</accession>
<protein>
    <recommendedName>
        <fullName evidence="4">WD repeat domain-containing protein 83</fullName>
    </recommendedName>
    <alternativeName>
        <fullName evidence="5">Mitogen-activated protein kinase organizer 1</fullName>
    </alternativeName>
</protein>
<keyword evidence="8" id="KW-1185">Reference proteome</keyword>
<dbReference type="InterPro" id="IPR051980">
    <property type="entry name" value="WD_repeat_MORG1"/>
</dbReference>
<evidence type="ECO:0000256" key="3">
    <source>
        <dbReference type="ARBA" id="ARBA00038145"/>
    </source>
</evidence>
<reference evidence="7 8" key="1">
    <citation type="submission" date="2016-04" db="EMBL/GenBank/DDBJ databases">
        <title>The genome of Intoshia linei affirms orthonectids as highly simplified spiralians.</title>
        <authorList>
            <person name="Mikhailov K.V."/>
            <person name="Slusarev G.S."/>
            <person name="Nikitin M.A."/>
            <person name="Logacheva M.D."/>
            <person name="Penin A."/>
            <person name="Aleoshin V."/>
            <person name="Panchin Y.V."/>
        </authorList>
    </citation>
    <scope>NUCLEOTIDE SEQUENCE [LARGE SCALE GENOMIC DNA]</scope>
    <source>
        <strain evidence="7">Intl2013</strain>
        <tissue evidence="7">Whole animal</tissue>
    </source>
</reference>
<evidence type="ECO:0000256" key="1">
    <source>
        <dbReference type="ARBA" id="ARBA00004496"/>
    </source>
</evidence>
<keyword evidence="2" id="KW-0963">Cytoplasm</keyword>
<dbReference type="GO" id="GO:0071013">
    <property type="term" value="C:catalytic step 2 spliceosome"/>
    <property type="evidence" value="ECO:0007669"/>
    <property type="project" value="TreeGrafter"/>
</dbReference>
<dbReference type="SUPFAM" id="SSF53098">
    <property type="entry name" value="Ribonuclease H-like"/>
    <property type="match status" value="1"/>
</dbReference>
<name>A0A177AV97_9BILA</name>
<dbReference type="OrthoDB" id="71437at2759"/>
<evidence type="ECO:0000313" key="7">
    <source>
        <dbReference type="EMBL" id="OAF65915.1"/>
    </source>
</evidence>
<gene>
    <name evidence="7" type="ORF">A3Q56_06362</name>
</gene>
<dbReference type="Pfam" id="PF00400">
    <property type="entry name" value="WD40"/>
    <property type="match status" value="1"/>
</dbReference>
<dbReference type="Gene3D" id="2.130.10.10">
    <property type="entry name" value="YVTN repeat-like/Quinoprotein amine dehydrogenase"/>
    <property type="match status" value="1"/>
</dbReference>
<proteinExistence type="inferred from homology"/>
<dbReference type="GO" id="GO:0005737">
    <property type="term" value="C:cytoplasm"/>
    <property type="evidence" value="ECO:0007669"/>
    <property type="project" value="UniProtKB-SubCell"/>
</dbReference>
<dbReference type="InterPro" id="IPR015943">
    <property type="entry name" value="WD40/YVTN_repeat-like_dom_sf"/>
</dbReference>